<dbReference type="AlphaFoldDB" id="A0AAW6SV05"/>
<feature type="transmembrane region" description="Helical" evidence="6">
    <location>
        <begin position="110"/>
        <end position="129"/>
    </location>
</feature>
<keyword evidence="5 6" id="KW-0472">Membrane</keyword>
<evidence type="ECO:0000313" key="8">
    <source>
        <dbReference type="Proteomes" id="UP001159179"/>
    </source>
</evidence>
<feature type="transmembrane region" description="Helical" evidence="6">
    <location>
        <begin position="175"/>
        <end position="192"/>
    </location>
</feature>
<dbReference type="EMBL" id="JAROYP010000002">
    <property type="protein sequence ID" value="MDH5160399.1"/>
    <property type="molecule type" value="Genomic_DNA"/>
</dbReference>
<dbReference type="InterPro" id="IPR019108">
    <property type="entry name" value="Caa3_assmbl_CtaG-rel"/>
</dbReference>
<feature type="transmembrane region" description="Helical" evidence="6">
    <location>
        <begin position="13"/>
        <end position="32"/>
    </location>
</feature>
<feature type="transmembrane region" description="Helical" evidence="6">
    <location>
        <begin position="141"/>
        <end position="163"/>
    </location>
</feature>
<feature type="transmembrane region" description="Helical" evidence="6">
    <location>
        <begin position="44"/>
        <end position="64"/>
    </location>
</feature>
<keyword evidence="4 6" id="KW-1133">Transmembrane helix</keyword>
<dbReference type="Proteomes" id="UP001159179">
    <property type="component" value="Unassembled WGS sequence"/>
</dbReference>
<reference evidence="7" key="1">
    <citation type="submission" date="2023-03" db="EMBL/GenBank/DDBJ databases">
        <title>Bacterial isolates from washroom surfaces on a university campus.</title>
        <authorList>
            <person name="Holman D.B."/>
            <person name="Gzyl K.E."/>
            <person name="Taheri A.E."/>
        </authorList>
    </citation>
    <scope>NUCLEOTIDE SEQUENCE</scope>
    <source>
        <strain evidence="7">RD03</strain>
    </source>
</reference>
<evidence type="ECO:0000256" key="4">
    <source>
        <dbReference type="ARBA" id="ARBA00022989"/>
    </source>
</evidence>
<evidence type="ECO:0000256" key="2">
    <source>
        <dbReference type="ARBA" id="ARBA00022475"/>
    </source>
</evidence>
<evidence type="ECO:0000256" key="1">
    <source>
        <dbReference type="ARBA" id="ARBA00004651"/>
    </source>
</evidence>
<keyword evidence="3 6" id="KW-0812">Transmembrane</keyword>
<proteinExistence type="predicted"/>
<dbReference type="GO" id="GO:0005886">
    <property type="term" value="C:plasma membrane"/>
    <property type="evidence" value="ECO:0007669"/>
    <property type="project" value="UniProtKB-SubCell"/>
</dbReference>
<evidence type="ECO:0000256" key="6">
    <source>
        <dbReference type="SAM" id="Phobius"/>
    </source>
</evidence>
<gene>
    <name evidence="7" type="ORF">P5X88_05580</name>
</gene>
<dbReference type="Pfam" id="PF09678">
    <property type="entry name" value="Caa3_CtaG"/>
    <property type="match status" value="1"/>
</dbReference>
<comment type="subcellular location">
    <subcellularLocation>
        <location evidence="1">Cell membrane</location>
        <topology evidence="1">Multi-pass membrane protein</topology>
    </subcellularLocation>
</comment>
<feature type="transmembrane region" description="Helical" evidence="6">
    <location>
        <begin position="70"/>
        <end position="90"/>
    </location>
</feature>
<evidence type="ECO:0000256" key="3">
    <source>
        <dbReference type="ARBA" id="ARBA00022692"/>
    </source>
</evidence>
<accession>A0AAW6SV05</accession>
<organism evidence="7 8">
    <name type="scientific">Heyndrickxia oleronia</name>
    <dbReference type="NCBI Taxonomy" id="38875"/>
    <lineage>
        <taxon>Bacteria</taxon>
        <taxon>Bacillati</taxon>
        <taxon>Bacillota</taxon>
        <taxon>Bacilli</taxon>
        <taxon>Bacillales</taxon>
        <taxon>Bacillaceae</taxon>
        <taxon>Heyndrickxia</taxon>
    </lineage>
</organism>
<comment type="caution">
    <text evidence="7">The sequence shown here is derived from an EMBL/GenBank/DDBJ whole genome shotgun (WGS) entry which is preliminary data.</text>
</comment>
<evidence type="ECO:0000256" key="5">
    <source>
        <dbReference type="ARBA" id="ARBA00023136"/>
    </source>
</evidence>
<name>A0AAW6SV05_9BACI</name>
<evidence type="ECO:0000313" key="7">
    <source>
        <dbReference type="EMBL" id="MDH5160399.1"/>
    </source>
</evidence>
<protein>
    <submittedName>
        <fullName evidence="7">Cytochrome c oxidase assembly protein</fullName>
    </submittedName>
</protein>
<keyword evidence="2" id="KW-1003">Cell membrane</keyword>
<sequence>MSYFWIIRQSLEWNIPLGLISLFLLSIYFCMLTIRKIRLQKKQYVFFFCGIVLFYLLVGSPLYTLSHLSFITHMLHISLLFFLIPPLLLLGIPKSLFINRKMMKLQIDPYLNIILFALFLYLYHTPAFLSMLTEEKDYHEIFLFIMILLSIFLWIPSISARINKNKCFSISYKKVNIWLITPSCLILIILPSNSANPLLNDMLNLCLPTGVDSTLIKPIIPPQLDQQLAGLLMFFMHKMGMVFAHRSEKHSSKNDDSKCSLDFFFKHKF</sequence>